<proteinExistence type="predicted"/>
<evidence type="ECO:0000313" key="2">
    <source>
        <dbReference type="Proteomes" id="UP000708208"/>
    </source>
</evidence>
<dbReference type="EMBL" id="CAJVCH010145354">
    <property type="protein sequence ID" value="CAG7727220.1"/>
    <property type="molecule type" value="Genomic_DNA"/>
</dbReference>
<gene>
    <name evidence="1" type="ORF">AFUS01_LOCUS16073</name>
</gene>
<feature type="non-terminal residue" evidence="1">
    <location>
        <position position="1"/>
    </location>
</feature>
<comment type="caution">
    <text evidence="1">The sequence shown here is derived from an EMBL/GenBank/DDBJ whole genome shotgun (WGS) entry which is preliminary data.</text>
</comment>
<dbReference type="Proteomes" id="UP000708208">
    <property type="component" value="Unassembled WGS sequence"/>
</dbReference>
<protein>
    <recommendedName>
        <fullName evidence="3">F-box domain-containing protein</fullName>
    </recommendedName>
</protein>
<dbReference type="AlphaFoldDB" id="A0A8J2P0A3"/>
<evidence type="ECO:0008006" key="3">
    <source>
        <dbReference type="Google" id="ProtNLM"/>
    </source>
</evidence>
<sequence>MASLAAEAAHIFEAPSIIEGEKSNVSENSREISMEPEALSNALILRSIFRNLPFHDLEVCSNVNQVWRNEAELRMHQFNVQFFYSDMSYEETIIIQEVIGLQRDTKKYKLDFDDLIPTVKKALNRADRVRIALHMNRIDISNPKLIKFVKTFGHFVFRLNYEVSHLVSFQGFSNFVCKYLPNLEEMHMDEFWFGTPEEELALNDTPSHNKQLRELKMISFFKQEPPFEKRMGMCSDTFKGILDLAPNLETIECFPLERVDVLGETGKAKLVQGIQYPHHSAVMGHEVRSWLKKLANLKPCLKFFDLPRSPRMLPRNQFQLSKRELYSIMESSRKTLEHIVIFPTQKFNYLKYPSGMSAVRILELANESNYCENSRKEKYLEQMGISQKYRKPWRRFFPARVDLRKIFPNLEQIRILLEDIKPENFHLYFPFRTFQQFHVTQLYVNNEASTCLTELAKLFHYVTNLTVDITFLKVKGLEKAVEKMNGFLQLREIVLEIDSH</sequence>
<evidence type="ECO:0000313" key="1">
    <source>
        <dbReference type="EMBL" id="CAG7727220.1"/>
    </source>
</evidence>
<accession>A0A8J2P0A3</accession>
<keyword evidence="2" id="KW-1185">Reference proteome</keyword>
<reference evidence="1" key="1">
    <citation type="submission" date="2021-06" db="EMBL/GenBank/DDBJ databases">
        <authorList>
            <person name="Hodson N. C."/>
            <person name="Mongue J. A."/>
            <person name="Jaron S. K."/>
        </authorList>
    </citation>
    <scope>NUCLEOTIDE SEQUENCE</scope>
</reference>
<name>A0A8J2P0A3_9HEXA</name>
<organism evidence="1 2">
    <name type="scientific">Allacma fusca</name>
    <dbReference type="NCBI Taxonomy" id="39272"/>
    <lineage>
        <taxon>Eukaryota</taxon>
        <taxon>Metazoa</taxon>
        <taxon>Ecdysozoa</taxon>
        <taxon>Arthropoda</taxon>
        <taxon>Hexapoda</taxon>
        <taxon>Collembola</taxon>
        <taxon>Symphypleona</taxon>
        <taxon>Sminthuridae</taxon>
        <taxon>Allacma</taxon>
    </lineage>
</organism>